<protein>
    <recommendedName>
        <fullName evidence="2">Saccharopine dehydrogenase-like C-terminal domain-containing protein</fullName>
    </recommendedName>
</protein>
<proteinExistence type="predicted"/>
<gene>
    <name evidence="3" type="ORF">E4K65_36480</name>
</gene>
<dbReference type="InterPro" id="IPR036291">
    <property type="entry name" value="NAD(P)-bd_dom_sf"/>
</dbReference>
<evidence type="ECO:0000313" key="4">
    <source>
        <dbReference type="Proteomes" id="UP000297966"/>
    </source>
</evidence>
<dbReference type="Proteomes" id="UP000297966">
    <property type="component" value="Unassembled WGS sequence"/>
</dbReference>
<feature type="domain" description="Saccharopine dehydrogenase-like C-terminal" evidence="2">
    <location>
        <begin position="120"/>
        <end position="368"/>
    </location>
</feature>
<sequence>MQTDVIGAGAMGRGMAALLRDAFPHWTVRLIDRDMSALTAAREAWKCEILCTDQPQQAELAPVVICAATWPVTLGVIESLASRATRGLLVSISRPAAEDVPRVQQALIQAPRLATVLPCGLEPGLTEILAGYLLESTEEVQSLRICCGGIVVPRPANPLGYKRLFGTSHLPLAKRDAYCIRDGALCVVPRFSDVQQLAWPGIGVLEHWHDGMQPRLSEHPKLSRPGVHADQRTLRWTRYVELVALLDQLGVLAEDAVDENTGLTPKQLFERATQRTFGLAENEQTKTLLAIDLAGSRHGRRSVQGLRLTFTDRVDVRSMALATCLPVVFLVNWLTGAGKAVGGFHYPETIITPQIAPVMLDWLARRGVEITMDRCDDDAEEGTAGLGRRERDSVPSPL</sequence>
<dbReference type="InterPro" id="IPR032095">
    <property type="entry name" value="Sacchrp_dh-like_C"/>
</dbReference>
<reference evidence="3 4" key="1">
    <citation type="submission" date="2019-03" db="EMBL/GenBank/DDBJ databases">
        <title>Bradyrhizobium diversity isolated from nodules of Chamaecrista fasciculata.</title>
        <authorList>
            <person name="Klepa M.S."/>
            <person name="Urquiaga M.O."/>
            <person name="Hungria M."/>
            <person name="Delamuta J.R."/>
        </authorList>
    </citation>
    <scope>NUCLEOTIDE SEQUENCE [LARGE SCALE GENOMIC DNA]</scope>
    <source>
        <strain evidence="3 4">CNPSo 3448</strain>
    </source>
</reference>
<comment type="caution">
    <text evidence="3">The sequence shown here is derived from an EMBL/GenBank/DDBJ whole genome shotgun (WGS) entry which is preliminary data.</text>
</comment>
<dbReference type="SUPFAM" id="SSF51735">
    <property type="entry name" value="NAD(P)-binding Rossmann-fold domains"/>
    <property type="match status" value="1"/>
</dbReference>
<dbReference type="SUPFAM" id="SSF55347">
    <property type="entry name" value="Glyceraldehyde-3-phosphate dehydrogenase-like, C-terminal domain"/>
    <property type="match status" value="1"/>
</dbReference>
<dbReference type="Pfam" id="PF16653">
    <property type="entry name" value="Sacchrp_dh_C"/>
    <property type="match status" value="1"/>
</dbReference>
<keyword evidence="4" id="KW-1185">Reference proteome</keyword>
<organism evidence="3 4">
    <name type="scientific">Bradyrhizobium niftali</name>
    <dbReference type="NCBI Taxonomy" id="2560055"/>
    <lineage>
        <taxon>Bacteria</taxon>
        <taxon>Pseudomonadati</taxon>
        <taxon>Pseudomonadota</taxon>
        <taxon>Alphaproteobacteria</taxon>
        <taxon>Hyphomicrobiales</taxon>
        <taxon>Nitrobacteraceae</taxon>
        <taxon>Bradyrhizobium</taxon>
    </lineage>
</organism>
<dbReference type="Gene3D" id="3.30.360.10">
    <property type="entry name" value="Dihydrodipicolinate Reductase, domain 2"/>
    <property type="match status" value="1"/>
</dbReference>
<dbReference type="RefSeq" id="WP_135178206.1">
    <property type="nucleotide sequence ID" value="NZ_SPQT01000029.1"/>
</dbReference>
<feature type="compositionally biased region" description="Basic and acidic residues" evidence="1">
    <location>
        <begin position="387"/>
        <end position="398"/>
    </location>
</feature>
<evidence type="ECO:0000313" key="3">
    <source>
        <dbReference type="EMBL" id="TFV41382.1"/>
    </source>
</evidence>
<dbReference type="Gene3D" id="3.40.50.720">
    <property type="entry name" value="NAD(P)-binding Rossmann-like Domain"/>
    <property type="match status" value="1"/>
</dbReference>
<evidence type="ECO:0000256" key="1">
    <source>
        <dbReference type="SAM" id="MobiDB-lite"/>
    </source>
</evidence>
<dbReference type="EMBL" id="SPQT01000029">
    <property type="protein sequence ID" value="TFV41382.1"/>
    <property type="molecule type" value="Genomic_DNA"/>
</dbReference>
<dbReference type="AlphaFoldDB" id="A0A4Y9LI21"/>
<dbReference type="OrthoDB" id="3397727at2"/>
<accession>A0A4Y9LI21</accession>
<name>A0A4Y9LI21_9BRAD</name>
<evidence type="ECO:0000259" key="2">
    <source>
        <dbReference type="Pfam" id="PF16653"/>
    </source>
</evidence>
<feature type="region of interest" description="Disordered" evidence="1">
    <location>
        <begin position="379"/>
        <end position="398"/>
    </location>
</feature>